<keyword evidence="4" id="KW-0812">Transmembrane</keyword>
<feature type="compositionally biased region" description="Pro residues" evidence="3">
    <location>
        <begin position="138"/>
        <end position="158"/>
    </location>
</feature>
<dbReference type="Pfam" id="PF01900">
    <property type="entry name" value="RNase_P_Rpp14"/>
    <property type="match status" value="1"/>
</dbReference>
<dbReference type="InterPro" id="IPR038085">
    <property type="entry name" value="Rnp2-like_sf"/>
</dbReference>
<evidence type="ECO:0000256" key="1">
    <source>
        <dbReference type="ARBA" id="ARBA00010800"/>
    </source>
</evidence>
<dbReference type="EMBL" id="CAXAMM010038773">
    <property type="protein sequence ID" value="CAK9080790.1"/>
    <property type="molecule type" value="Genomic_DNA"/>
</dbReference>
<keyword evidence="4" id="KW-0472">Membrane</keyword>
<gene>
    <name evidence="5" type="ORF">SCF082_LOCUS38494</name>
</gene>
<feature type="compositionally biased region" description="Polar residues" evidence="3">
    <location>
        <begin position="186"/>
        <end position="206"/>
    </location>
</feature>
<keyword evidence="4" id="KW-1133">Transmembrane helix</keyword>
<evidence type="ECO:0000256" key="3">
    <source>
        <dbReference type="SAM" id="MobiDB-lite"/>
    </source>
</evidence>
<feature type="transmembrane region" description="Helical" evidence="4">
    <location>
        <begin position="790"/>
        <end position="809"/>
    </location>
</feature>
<comment type="similarity">
    <text evidence="1">Belongs to the eukaryotic/archaeal RNase P protein component 2 family.</text>
</comment>
<reference evidence="5 6" key="1">
    <citation type="submission" date="2024-02" db="EMBL/GenBank/DDBJ databases">
        <authorList>
            <person name="Chen Y."/>
            <person name="Shah S."/>
            <person name="Dougan E. K."/>
            <person name="Thang M."/>
            <person name="Chan C."/>
        </authorList>
    </citation>
    <scope>NUCLEOTIDE SEQUENCE [LARGE SCALE GENOMIC DNA]</scope>
</reference>
<accession>A0ABP0PXP4</accession>
<feature type="region of interest" description="Disordered" evidence="3">
    <location>
        <begin position="132"/>
        <end position="230"/>
    </location>
</feature>
<evidence type="ECO:0000313" key="6">
    <source>
        <dbReference type="Proteomes" id="UP001642464"/>
    </source>
</evidence>
<dbReference type="Gene3D" id="3.30.70.3250">
    <property type="entry name" value="Ribonuclease P, Pop5 subunit"/>
    <property type="match status" value="1"/>
</dbReference>
<keyword evidence="6" id="KW-1185">Reference proteome</keyword>
<organism evidence="5 6">
    <name type="scientific">Durusdinium trenchii</name>
    <dbReference type="NCBI Taxonomy" id="1381693"/>
    <lineage>
        <taxon>Eukaryota</taxon>
        <taxon>Sar</taxon>
        <taxon>Alveolata</taxon>
        <taxon>Dinophyceae</taxon>
        <taxon>Suessiales</taxon>
        <taxon>Symbiodiniaceae</taxon>
        <taxon>Durusdinium</taxon>
    </lineage>
</organism>
<dbReference type="SUPFAM" id="SSF160350">
    <property type="entry name" value="Rnp2-like"/>
    <property type="match status" value="1"/>
</dbReference>
<evidence type="ECO:0000256" key="4">
    <source>
        <dbReference type="SAM" id="Phobius"/>
    </source>
</evidence>
<evidence type="ECO:0000256" key="2">
    <source>
        <dbReference type="ARBA" id="ARBA00022694"/>
    </source>
</evidence>
<feature type="region of interest" description="Disordered" evidence="3">
    <location>
        <begin position="1"/>
        <end position="24"/>
    </location>
</feature>
<sequence>MSEADPPAVAMAVEKKEPGGQSRRFRPTRCYLRVQLTFAAQEPMPAMPTSLVLETTIQEAMQSFFGSCGSSLCQWSLLSAPNDSGEFLLRCAPNALPELRAALTLLTRCGGRRCRADVRAVVPRFFVGDFEYRHGRRTPPPNTFGQRPEPPPMQPRGPPVEIESGRQKLLGRQSSQAEKWLRRSQGLASSQGLSTTASEPSLSSVSWKEASQRARARRTKAPKGDGSTSKALHECSSWNYGNVPGNWSKYELERAVENARIGVPRGPCAADEHAGPGDHTRGIRASAPHFSATSHSLGQVESGLDKRFAVELAEVNRDARVHEADKNFKRQEGDLSLGIVSKEPFHKSTMSELGEGQKFTTPEYGSPDKFHFLSKAIFFDQPDLQAKKSQEGDHCLGIKVNKPHYVSTYSELGNIPGWRQKRYDFGVVADTRYRMWTAFAACFVSAAAYNRQQQFVQVLVDSSAHSGSSRLVRSEMLQIPSLLADPKPIQVRFSLLQPSNDTESLLNTQVPFLQNSLCWAEKNLASALMASQFGHPEYVVYTDNHTHSYAQEIFRRLPWNRYDLVNLDLDPRDAQRLQPFRRQRKDFDDKNWASVRRTLADCDHLSTSKGRLLLGTDVKFLRRPEDFVAMADQLQDQQAIYMVDRFWQGETADGQPVTNVKYRMNSSGPQCPGLLGDFVYLSPHTSLSVSQLQSKMRWYMDQPRTLSRTIPPCPSSCMASNGLHAIDQFALVLALGEAVRPSGQGCFSLDVEKYSHWYPRTPKTQVTHDKTMDACIMEVDPTEEEAQLKILFAAIVLLFTAVLSLLCAFTEEKGNEDLNDWRNMCTS</sequence>
<dbReference type="InterPro" id="IPR002759">
    <property type="entry name" value="Pop5/Rpp14/Rnp2-like"/>
</dbReference>
<evidence type="ECO:0000313" key="5">
    <source>
        <dbReference type="EMBL" id="CAK9080790.1"/>
    </source>
</evidence>
<comment type="caution">
    <text evidence="5">The sequence shown here is derived from an EMBL/GenBank/DDBJ whole genome shotgun (WGS) entry which is preliminary data.</text>
</comment>
<name>A0ABP0PXP4_9DINO</name>
<proteinExistence type="inferred from homology"/>
<protein>
    <submittedName>
        <fullName evidence="5">Ribonuclease P</fullName>
    </submittedName>
</protein>
<keyword evidence="2" id="KW-0819">tRNA processing</keyword>
<dbReference type="Proteomes" id="UP001642464">
    <property type="component" value="Unassembled WGS sequence"/>
</dbReference>